<evidence type="ECO:0000313" key="14">
    <source>
        <dbReference type="Proteomes" id="UP001353858"/>
    </source>
</evidence>
<dbReference type="GO" id="GO:0031167">
    <property type="term" value="P:rRNA methylation"/>
    <property type="evidence" value="ECO:0007669"/>
    <property type="project" value="TreeGrafter"/>
</dbReference>
<dbReference type="GO" id="GO:0008173">
    <property type="term" value="F:RNA methyltransferase activity"/>
    <property type="evidence" value="ECO:0007669"/>
    <property type="project" value="InterPro"/>
</dbReference>
<dbReference type="PANTHER" id="PTHR22808:SF3">
    <property type="entry name" value="5-METHYLCYTOSINE RRNA METHYLTRANSFERASE NSUN4"/>
    <property type="match status" value="1"/>
</dbReference>
<evidence type="ECO:0000256" key="4">
    <source>
        <dbReference type="ARBA" id="ARBA00022679"/>
    </source>
</evidence>
<evidence type="ECO:0000313" key="13">
    <source>
        <dbReference type="EMBL" id="KAK4874113.1"/>
    </source>
</evidence>
<evidence type="ECO:0000256" key="8">
    <source>
        <dbReference type="ARBA" id="ARBA00023128"/>
    </source>
</evidence>
<evidence type="ECO:0000256" key="11">
    <source>
        <dbReference type="PROSITE-ProRule" id="PRU01023"/>
    </source>
</evidence>
<dbReference type="SUPFAM" id="SSF53335">
    <property type="entry name" value="S-adenosyl-L-methionine-dependent methyltransferases"/>
    <property type="match status" value="1"/>
</dbReference>
<evidence type="ECO:0000256" key="2">
    <source>
        <dbReference type="ARBA" id="ARBA00022552"/>
    </source>
</evidence>
<comment type="caution">
    <text evidence="11">Lacks conserved residue(s) required for the propagation of feature annotation.</text>
</comment>
<gene>
    <name evidence="13" type="ORF">RN001_013473</name>
</gene>
<evidence type="ECO:0000256" key="5">
    <source>
        <dbReference type="ARBA" id="ARBA00022691"/>
    </source>
</evidence>
<dbReference type="PRINTS" id="PR02008">
    <property type="entry name" value="RCMTFAMILY"/>
</dbReference>
<dbReference type="Proteomes" id="UP001353858">
    <property type="component" value="Unassembled WGS sequence"/>
</dbReference>
<accession>A0AAN7QD90</accession>
<evidence type="ECO:0000259" key="12">
    <source>
        <dbReference type="PROSITE" id="PS51686"/>
    </source>
</evidence>
<comment type="subcellular location">
    <subcellularLocation>
        <location evidence="1">Mitochondrion</location>
    </subcellularLocation>
</comment>
<dbReference type="GO" id="GO:0005762">
    <property type="term" value="C:mitochondrial large ribosomal subunit"/>
    <property type="evidence" value="ECO:0007669"/>
    <property type="project" value="TreeGrafter"/>
</dbReference>
<organism evidence="13 14">
    <name type="scientific">Aquatica leii</name>
    <dbReference type="NCBI Taxonomy" id="1421715"/>
    <lineage>
        <taxon>Eukaryota</taxon>
        <taxon>Metazoa</taxon>
        <taxon>Ecdysozoa</taxon>
        <taxon>Arthropoda</taxon>
        <taxon>Hexapoda</taxon>
        <taxon>Insecta</taxon>
        <taxon>Pterygota</taxon>
        <taxon>Neoptera</taxon>
        <taxon>Endopterygota</taxon>
        <taxon>Coleoptera</taxon>
        <taxon>Polyphaga</taxon>
        <taxon>Elateriformia</taxon>
        <taxon>Elateroidea</taxon>
        <taxon>Lampyridae</taxon>
        <taxon>Luciolinae</taxon>
        <taxon>Aquatica</taxon>
    </lineage>
</organism>
<proteinExistence type="inferred from homology"/>
<keyword evidence="4 11" id="KW-0808">Transferase</keyword>
<dbReference type="Gene3D" id="3.40.50.150">
    <property type="entry name" value="Vaccinia Virus protein VP39"/>
    <property type="match status" value="1"/>
</dbReference>
<dbReference type="InterPro" id="IPR029063">
    <property type="entry name" value="SAM-dependent_MTases_sf"/>
</dbReference>
<dbReference type="FunFam" id="3.40.50.150:FF:000055">
    <property type="entry name" value="5-methylcytosine rRNA methyltransferase NSUN4"/>
    <property type="match status" value="1"/>
</dbReference>
<dbReference type="EMBL" id="JARPUR010000006">
    <property type="protein sequence ID" value="KAK4874113.1"/>
    <property type="molecule type" value="Genomic_DNA"/>
</dbReference>
<keyword evidence="14" id="KW-1185">Reference proteome</keyword>
<evidence type="ECO:0000256" key="10">
    <source>
        <dbReference type="ARBA" id="ARBA00049302"/>
    </source>
</evidence>
<feature type="binding site" evidence="11">
    <location>
        <begin position="176"/>
        <end position="182"/>
    </location>
    <ligand>
        <name>S-adenosyl-L-methionine</name>
        <dbReference type="ChEBI" id="CHEBI:59789"/>
    </ligand>
</feature>
<name>A0AAN7QD90_9COLE</name>
<dbReference type="Gene3D" id="6.20.240.40">
    <property type="match status" value="1"/>
</dbReference>
<reference evidence="14" key="1">
    <citation type="submission" date="2023-01" db="EMBL/GenBank/DDBJ databases">
        <title>Key to firefly adult light organ development and bioluminescence: homeobox transcription factors regulate luciferase expression and transportation to peroxisome.</title>
        <authorList>
            <person name="Fu X."/>
        </authorList>
    </citation>
    <scope>NUCLEOTIDE SEQUENCE [LARGE SCALE GENOMIC DNA]</scope>
</reference>
<evidence type="ECO:0000256" key="3">
    <source>
        <dbReference type="ARBA" id="ARBA00022603"/>
    </source>
</evidence>
<feature type="binding site" evidence="11">
    <location>
        <position position="199"/>
    </location>
    <ligand>
        <name>S-adenosyl-L-methionine</name>
        <dbReference type="ChEBI" id="CHEBI:59789"/>
    </ligand>
</feature>
<dbReference type="InterPro" id="IPR001678">
    <property type="entry name" value="MeTrfase_RsmB-F_NOP2_dom"/>
</dbReference>
<dbReference type="PROSITE" id="PS51686">
    <property type="entry name" value="SAM_MT_RSMB_NOP"/>
    <property type="match status" value="1"/>
</dbReference>
<evidence type="ECO:0000256" key="9">
    <source>
        <dbReference type="ARBA" id="ARBA00042050"/>
    </source>
</evidence>
<dbReference type="PANTHER" id="PTHR22808">
    <property type="entry name" value="NCL1 YEAST -RELATED NOL1/NOP2/FMU SUN DOMAIN-CONTAINING"/>
    <property type="match status" value="1"/>
</dbReference>
<keyword evidence="7" id="KW-0809">Transit peptide</keyword>
<protein>
    <recommendedName>
        <fullName evidence="9">NOL1/NOP2/Sun domain family member 4</fullName>
    </recommendedName>
</protein>
<keyword evidence="6 11" id="KW-0694">RNA-binding</keyword>
<feature type="binding site" evidence="11">
    <location>
        <position position="250"/>
    </location>
    <ligand>
        <name>S-adenosyl-L-methionine</name>
        <dbReference type="ChEBI" id="CHEBI:59789"/>
    </ligand>
</feature>
<keyword evidence="8" id="KW-0496">Mitochondrion</keyword>
<evidence type="ECO:0000256" key="6">
    <source>
        <dbReference type="ARBA" id="ARBA00022884"/>
    </source>
</evidence>
<comment type="caution">
    <text evidence="13">The sequence shown here is derived from an EMBL/GenBank/DDBJ whole genome shotgun (WGS) entry which is preliminary data.</text>
</comment>
<dbReference type="GO" id="GO:0003723">
    <property type="term" value="F:RNA binding"/>
    <property type="evidence" value="ECO:0007669"/>
    <property type="project" value="UniProtKB-UniRule"/>
</dbReference>
<evidence type="ECO:0000256" key="1">
    <source>
        <dbReference type="ARBA" id="ARBA00004173"/>
    </source>
</evidence>
<keyword evidence="2" id="KW-0698">rRNA processing</keyword>
<evidence type="ECO:0000256" key="7">
    <source>
        <dbReference type="ARBA" id="ARBA00022946"/>
    </source>
</evidence>
<feature type="active site" description="Nucleophile" evidence="11">
    <location>
        <position position="305"/>
    </location>
</feature>
<dbReference type="InterPro" id="IPR023267">
    <property type="entry name" value="RCMT"/>
</dbReference>
<feature type="domain" description="SAM-dependent MTase RsmB/NOP-type" evidence="12">
    <location>
        <begin position="71"/>
        <end position="380"/>
    </location>
</feature>
<dbReference type="AlphaFoldDB" id="A0AAN7QD90"/>
<keyword evidence="3 11" id="KW-0489">Methyltransferase</keyword>
<dbReference type="InterPro" id="IPR049560">
    <property type="entry name" value="MeTrfase_RsmB-F_NOP2_cat"/>
</dbReference>
<sequence>MRTLFNLEKTYIEESLAKKKRVQYLEKIWTSEENVSPEISTIEREDDSVHVSLEKSLANADIDSSRLIDENTMLSAPILSQFLPATKIKGKEDWVLESDHFKRFDKNLSANIEKEYEMHFPEHLNVYCFEQNNYSKFEGPQTGATGVYNYYLMDGGSVLPVLALDIKPGDHILDMCAAPGGKSFLALQTLYPNYLVCNDSSLSRVNRILNVLEQYFYDLDKRWIKANRLKVTQRDGRLIQKENYSRVLVDVPCTTDRLSVMENDNNIFKPGRIKERLKLPELQSELLLSAMKLVKKGGVVVYSTCSLSPIQNDGVVSMALKKIWEETNLEFIVKDLSPALAQVQSVYRLADASLMKYGQLVIPFKEQNYGPTYFCKLQRMIESVVVLTSVNDEFHSHGNNYILV</sequence>
<dbReference type="Pfam" id="PF01189">
    <property type="entry name" value="Methyltr_RsmB-F"/>
    <property type="match status" value="1"/>
</dbReference>
<keyword evidence="5 11" id="KW-0949">S-adenosyl-L-methionine</keyword>
<comment type="catalytic activity">
    <reaction evidence="10">
        <text>a cytidine in rRNA + S-adenosyl-L-methionine = a 5-methylcytidine in rRNA + S-adenosyl-L-homocysteine + H(+)</text>
        <dbReference type="Rhea" id="RHEA:61484"/>
        <dbReference type="Rhea" id="RHEA-COMP:15836"/>
        <dbReference type="Rhea" id="RHEA-COMP:15837"/>
        <dbReference type="ChEBI" id="CHEBI:15378"/>
        <dbReference type="ChEBI" id="CHEBI:57856"/>
        <dbReference type="ChEBI" id="CHEBI:59789"/>
        <dbReference type="ChEBI" id="CHEBI:74483"/>
        <dbReference type="ChEBI" id="CHEBI:82748"/>
    </reaction>
</comment>
<comment type="similarity">
    <text evidence="11">Belongs to the class I-like SAM-binding methyltransferase superfamily. RsmB/NOP family.</text>
</comment>